<reference evidence="2 3" key="1">
    <citation type="submission" date="2016-09" db="EMBL/GenBank/DDBJ databases">
        <title>Bacillus aquimaris SAMM genome sequence reveals colonization and biosurfactant production capacities.</title>
        <authorList>
            <person name="Waghmode S.R."/>
            <person name="Suryavanshi M.V."/>
        </authorList>
    </citation>
    <scope>NUCLEOTIDE SEQUENCE [LARGE SCALE GENOMIC DNA]</scope>
    <source>
        <strain evidence="2 3">SAMM</strain>
    </source>
</reference>
<name>A0A1J6W529_9BACI</name>
<feature type="transmembrane region" description="Helical" evidence="1">
    <location>
        <begin position="37"/>
        <end position="56"/>
    </location>
</feature>
<accession>A0A1J6W529</accession>
<gene>
    <name evidence="2" type="ORF">BHE18_14450</name>
</gene>
<keyword evidence="1" id="KW-0472">Membrane</keyword>
<evidence type="ECO:0000256" key="1">
    <source>
        <dbReference type="SAM" id="Phobius"/>
    </source>
</evidence>
<evidence type="ECO:0000313" key="2">
    <source>
        <dbReference type="EMBL" id="OIU73262.1"/>
    </source>
</evidence>
<dbReference type="Proteomes" id="UP000182062">
    <property type="component" value="Unassembled WGS sequence"/>
</dbReference>
<keyword evidence="1" id="KW-0812">Transmembrane</keyword>
<keyword evidence="1" id="KW-1133">Transmembrane helix</keyword>
<comment type="caution">
    <text evidence="2">The sequence shown here is derived from an EMBL/GenBank/DDBJ whole genome shotgun (WGS) entry which is preliminary data.</text>
</comment>
<dbReference type="EMBL" id="MINN01000011">
    <property type="protein sequence ID" value="OIU73262.1"/>
    <property type="molecule type" value="Genomic_DNA"/>
</dbReference>
<dbReference type="AlphaFoldDB" id="A0A1J6W529"/>
<keyword evidence="3" id="KW-1185">Reference proteome</keyword>
<sequence>MTKEEMYLLLLIIPVLLAQSIYLFLDARKNGHLYWFWGLWGLIQTPMPLIFYLIFAKKIWKKLKKRERVE</sequence>
<protein>
    <submittedName>
        <fullName evidence="2">SigmaY antisigma factor component</fullName>
    </submittedName>
</protein>
<organism evidence="2 3">
    <name type="scientific">Rossellomorea aquimaris</name>
    <dbReference type="NCBI Taxonomy" id="189382"/>
    <lineage>
        <taxon>Bacteria</taxon>
        <taxon>Bacillati</taxon>
        <taxon>Bacillota</taxon>
        <taxon>Bacilli</taxon>
        <taxon>Bacillales</taxon>
        <taxon>Bacillaceae</taxon>
        <taxon>Rossellomorea</taxon>
    </lineage>
</organism>
<dbReference type="RefSeq" id="WP_071616800.1">
    <property type="nucleotide sequence ID" value="NZ_MINN01000011.1"/>
</dbReference>
<evidence type="ECO:0000313" key="3">
    <source>
        <dbReference type="Proteomes" id="UP000182062"/>
    </source>
</evidence>
<feature type="transmembrane region" description="Helical" evidence="1">
    <location>
        <begin position="7"/>
        <end position="25"/>
    </location>
</feature>
<dbReference type="OrthoDB" id="2353968at2"/>
<proteinExistence type="predicted"/>